<name>A0A0E9PS36_ANGAN</name>
<protein>
    <submittedName>
        <fullName evidence="1">Uncharacterized protein</fullName>
    </submittedName>
</protein>
<accession>A0A0E9PS36</accession>
<dbReference type="AlphaFoldDB" id="A0A0E9PS36"/>
<dbReference type="EMBL" id="GBXM01101146">
    <property type="protein sequence ID" value="JAH07431.1"/>
    <property type="molecule type" value="Transcribed_RNA"/>
</dbReference>
<proteinExistence type="predicted"/>
<sequence>MVSPRLAHTSSDMHVVSFPFSGPSIAQPQLLHCKTAQLALMAQADQRCPLNQRGCYWRMGQGAP</sequence>
<reference evidence="1" key="1">
    <citation type="submission" date="2014-11" db="EMBL/GenBank/DDBJ databases">
        <authorList>
            <person name="Amaro Gonzalez C."/>
        </authorList>
    </citation>
    <scope>NUCLEOTIDE SEQUENCE</scope>
</reference>
<reference evidence="1" key="2">
    <citation type="journal article" date="2015" name="Fish Shellfish Immunol.">
        <title>Early steps in the European eel (Anguilla anguilla)-Vibrio vulnificus interaction in the gills: Role of the RtxA13 toxin.</title>
        <authorList>
            <person name="Callol A."/>
            <person name="Pajuelo D."/>
            <person name="Ebbesson L."/>
            <person name="Teles M."/>
            <person name="MacKenzie S."/>
            <person name="Amaro C."/>
        </authorList>
    </citation>
    <scope>NUCLEOTIDE SEQUENCE</scope>
</reference>
<evidence type="ECO:0000313" key="1">
    <source>
        <dbReference type="EMBL" id="JAH07431.1"/>
    </source>
</evidence>
<organism evidence="1">
    <name type="scientific">Anguilla anguilla</name>
    <name type="common">European freshwater eel</name>
    <name type="synonym">Muraena anguilla</name>
    <dbReference type="NCBI Taxonomy" id="7936"/>
    <lineage>
        <taxon>Eukaryota</taxon>
        <taxon>Metazoa</taxon>
        <taxon>Chordata</taxon>
        <taxon>Craniata</taxon>
        <taxon>Vertebrata</taxon>
        <taxon>Euteleostomi</taxon>
        <taxon>Actinopterygii</taxon>
        <taxon>Neopterygii</taxon>
        <taxon>Teleostei</taxon>
        <taxon>Anguilliformes</taxon>
        <taxon>Anguillidae</taxon>
        <taxon>Anguilla</taxon>
    </lineage>
</organism>